<reference evidence="1 2" key="1">
    <citation type="submission" date="2023-09" db="EMBL/GenBank/DDBJ databases">
        <title>Multi-omics analysis of a traditional fermented food reveals byproduct-associated fungal strains for waste-to-food upcycling.</title>
        <authorList>
            <consortium name="Lawrence Berkeley National Laboratory"/>
            <person name="Rekdal V.M."/>
            <person name="Villalobos-Escobedo J.M."/>
            <person name="Rodriguez-Valeron N."/>
            <person name="Garcia M.O."/>
            <person name="Vasquez D.P."/>
            <person name="Damayanti I."/>
            <person name="Sorensen P.M."/>
            <person name="Baidoo E.E."/>
            <person name="De Carvalho A.C."/>
            <person name="Riley R."/>
            <person name="Lipzen A."/>
            <person name="He G."/>
            <person name="Yan M."/>
            <person name="Haridas S."/>
            <person name="Daum C."/>
            <person name="Yoshinaga Y."/>
            <person name="Ng V."/>
            <person name="Grigoriev I.V."/>
            <person name="Munk R."/>
            <person name="Nuraida L."/>
            <person name="Wijaya C.H."/>
            <person name="Morales P.-C."/>
            <person name="Keasling J.D."/>
        </authorList>
    </citation>
    <scope>NUCLEOTIDE SEQUENCE [LARGE SCALE GENOMIC DNA]</scope>
    <source>
        <strain evidence="1 2">FGSC 2613</strain>
    </source>
</reference>
<comment type="caution">
    <text evidence="1">The sequence shown here is derived from an EMBL/GenBank/DDBJ whole genome shotgun (WGS) entry which is preliminary data.</text>
</comment>
<name>A0ABR3CZP4_NEUIN</name>
<accession>A0ABR3CZP4</accession>
<dbReference type="EMBL" id="JAVLET010000014">
    <property type="protein sequence ID" value="KAL0465902.1"/>
    <property type="molecule type" value="Genomic_DNA"/>
</dbReference>
<organism evidence="1 2">
    <name type="scientific">Neurospora intermedia</name>
    <dbReference type="NCBI Taxonomy" id="5142"/>
    <lineage>
        <taxon>Eukaryota</taxon>
        <taxon>Fungi</taxon>
        <taxon>Dikarya</taxon>
        <taxon>Ascomycota</taxon>
        <taxon>Pezizomycotina</taxon>
        <taxon>Sordariomycetes</taxon>
        <taxon>Sordariomycetidae</taxon>
        <taxon>Sordariales</taxon>
        <taxon>Sordariaceae</taxon>
        <taxon>Neurospora</taxon>
    </lineage>
</organism>
<evidence type="ECO:0000313" key="1">
    <source>
        <dbReference type="EMBL" id="KAL0465902.1"/>
    </source>
</evidence>
<dbReference type="Proteomes" id="UP001451303">
    <property type="component" value="Unassembled WGS sequence"/>
</dbReference>
<sequence>RNYLEYLGISDIYKTNYYDYPLTLNINITNINFIYSTIFGLINNIRVNSVIQLINTFEKLYGKERLIKLNFVITNFNNKLKIVLIIVFHNVQ</sequence>
<protein>
    <submittedName>
        <fullName evidence="1">Uncharacterized protein</fullName>
    </submittedName>
</protein>
<evidence type="ECO:0000313" key="2">
    <source>
        <dbReference type="Proteomes" id="UP001451303"/>
    </source>
</evidence>
<keyword evidence="2" id="KW-1185">Reference proteome</keyword>
<proteinExistence type="predicted"/>
<gene>
    <name evidence="1" type="ORF">QR685DRAFT_451836</name>
</gene>
<feature type="non-terminal residue" evidence="1">
    <location>
        <position position="1"/>
    </location>
</feature>